<dbReference type="InterPro" id="IPR007435">
    <property type="entry name" value="DUF484"/>
</dbReference>
<gene>
    <name evidence="1" type="ORF">GTU67_02935</name>
</gene>
<protein>
    <submittedName>
        <fullName evidence="1">DUF484 family protein</fullName>
    </submittedName>
</protein>
<dbReference type="Pfam" id="PF04340">
    <property type="entry name" value="DUF484"/>
    <property type="match status" value="1"/>
</dbReference>
<comment type="caution">
    <text evidence="1">The sequence shown here is derived from an EMBL/GenBank/DDBJ whole genome shotgun (WGS) entry which is preliminary data.</text>
</comment>
<keyword evidence="2" id="KW-1185">Reference proteome</keyword>
<organism evidence="1 2">
    <name type="scientific">Pusillimonas minor</name>
    <dbReference type="NCBI Taxonomy" id="2697024"/>
    <lineage>
        <taxon>Bacteria</taxon>
        <taxon>Pseudomonadati</taxon>
        <taxon>Pseudomonadota</taxon>
        <taxon>Betaproteobacteria</taxon>
        <taxon>Burkholderiales</taxon>
        <taxon>Alcaligenaceae</taxon>
        <taxon>Pusillimonas</taxon>
    </lineage>
</organism>
<dbReference type="SUPFAM" id="SSF55781">
    <property type="entry name" value="GAF domain-like"/>
    <property type="match status" value="1"/>
</dbReference>
<evidence type="ECO:0000313" key="1">
    <source>
        <dbReference type="EMBL" id="MBC2768867.1"/>
    </source>
</evidence>
<proteinExistence type="predicted"/>
<dbReference type="RefSeq" id="WP_185778684.1">
    <property type="nucleotide sequence ID" value="NZ_JACJUU010000002.1"/>
</dbReference>
<dbReference type="PANTHER" id="PTHR38765:SF1">
    <property type="entry name" value="DUF484 DOMAIN-CONTAINING PROTEIN"/>
    <property type="match status" value="1"/>
</dbReference>
<evidence type="ECO:0000313" key="2">
    <source>
        <dbReference type="Proteomes" id="UP000545386"/>
    </source>
</evidence>
<dbReference type="PANTHER" id="PTHR38765">
    <property type="entry name" value="DUF484 DOMAIN-CONTAINING PROTEIN"/>
    <property type="match status" value="1"/>
</dbReference>
<sequence>MTTTHLSADEVALFLRENPGFFHEHADVFADLRVPHPHETRAISLGERQILTLRAKAKDLEWKLSGLINNASGNEKISRTLTAWCARMLAEPDAEKIPAHIIDSLASLFELPDTTLRLWEGGTKVPERFTQDVSDDIRQWAQALPNPYCGPTEGHAVSAWLGDNAQSMAVVPLRDPASGKLLGLLVIGSAEADRFEPDMGTAFLEIIGELSASALTRLLDPH</sequence>
<dbReference type="EMBL" id="JACJUU010000002">
    <property type="protein sequence ID" value="MBC2768867.1"/>
    <property type="molecule type" value="Genomic_DNA"/>
</dbReference>
<dbReference type="Proteomes" id="UP000545386">
    <property type="component" value="Unassembled WGS sequence"/>
</dbReference>
<accession>A0A842HKQ1</accession>
<dbReference type="AlphaFoldDB" id="A0A842HKQ1"/>
<name>A0A842HKQ1_9BURK</name>
<dbReference type="Gene3D" id="3.30.450.40">
    <property type="match status" value="1"/>
</dbReference>
<reference evidence="1 2" key="1">
    <citation type="submission" date="2020-08" db="EMBL/GenBank/DDBJ databases">
        <title>Paraeoetvoesia sp. YC-7-48 draft genome sequence.</title>
        <authorList>
            <person name="Yao L."/>
        </authorList>
    </citation>
    <scope>NUCLEOTIDE SEQUENCE [LARGE SCALE GENOMIC DNA]</scope>
    <source>
        <strain evidence="2">YC-7-48</strain>
    </source>
</reference>
<dbReference type="InterPro" id="IPR029016">
    <property type="entry name" value="GAF-like_dom_sf"/>
</dbReference>